<evidence type="ECO:0000313" key="15">
    <source>
        <dbReference type="EMBL" id="VEF09692.1"/>
    </source>
</evidence>
<accession>P74894</accession>
<dbReference type="Gene3D" id="3.40.630.30">
    <property type="match status" value="2"/>
</dbReference>
<dbReference type="InterPro" id="IPR050644">
    <property type="entry name" value="PG_Glycine_Bridge_Synth"/>
</dbReference>
<keyword evidence="9" id="KW-0961">Cell wall biogenesis/degradation</keyword>
<name>P74894_STRSZ</name>
<dbReference type="Proteomes" id="UP000269903">
    <property type="component" value="Chromosome"/>
</dbReference>
<dbReference type="Pfam" id="PF02388">
    <property type="entry name" value="FemAB"/>
    <property type="match status" value="1"/>
</dbReference>
<gene>
    <name evidence="13" type="primary">zif</name>
    <name evidence="15" type="synonym">murN</name>
    <name evidence="15" type="ORF">NCTC6180_02078</name>
</gene>
<dbReference type="EC" id="2.3.2.17" evidence="2"/>
<comment type="catalytic activity">
    <reaction evidence="12">
        <text>beta-D-GlcNAc-(1-&gt;4)-Mur2Ac(oyl-L-Ala-D-isoglutaminyl-L-Lys-(N(6)-Gly)-D-Ala-D-Ala)-di-trans,octa-cis-undecaprenyl diphosphate + 2 glycyl-tRNA(Gly) = MurNAc-L-Ala-D-isoglutaminyl-L-Lys-(N(6)-tri-Gly)-D-Ala-D-Ala-diphospho-di-trans,octa-cis-undecaprenyl-GlcNAc + 2 tRNA(Gly) + 2 H(+)</text>
        <dbReference type="Rhea" id="RHEA:30439"/>
        <dbReference type="Rhea" id="RHEA-COMP:9664"/>
        <dbReference type="Rhea" id="RHEA-COMP:9683"/>
        <dbReference type="ChEBI" id="CHEBI:15378"/>
        <dbReference type="ChEBI" id="CHEBI:62234"/>
        <dbReference type="ChEBI" id="CHEBI:62235"/>
        <dbReference type="ChEBI" id="CHEBI:78442"/>
        <dbReference type="ChEBI" id="CHEBI:78522"/>
        <dbReference type="EC" id="2.3.2.17"/>
    </reaction>
</comment>
<evidence type="ECO:0000313" key="14">
    <source>
        <dbReference type="EMBL" id="ACF59749.1"/>
    </source>
</evidence>
<dbReference type="SUPFAM" id="SSF55729">
    <property type="entry name" value="Acyl-CoA N-acyltransferases (Nat)"/>
    <property type="match status" value="2"/>
</dbReference>
<evidence type="ECO:0000256" key="11">
    <source>
        <dbReference type="ARBA" id="ARBA00032233"/>
    </source>
</evidence>
<dbReference type="GeneID" id="83705704"/>
<evidence type="ECO:0000256" key="5">
    <source>
        <dbReference type="ARBA" id="ARBA00022679"/>
    </source>
</evidence>
<evidence type="ECO:0000256" key="6">
    <source>
        <dbReference type="ARBA" id="ARBA00022960"/>
    </source>
</evidence>
<dbReference type="GO" id="GO:0016755">
    <property type="term" value="F:aminoacyltransferase activity"/>
    <property type="evidence" value="ECO:0007669"/>
    <property type="project" value="InterPro"/>
</dbReference>
<dbReference type="EMBL" id="U50357">
    <property type="protein sequence ID" value="AAC46073.1"/>
    <property type="molecule type" value="Genomic_DNA"/>
</dbReference>
<dbReference type="InterPro" id="IPR003447">
    <property type="entry name" value="FEMABX"/>
</dbReference>
<evidence type="ECO:0000256" key="1">
    <source>
        <dbReference type="ARBA" id="ARBA00009943"/>
    </source>
</evidence>
<dbReference type="EMBL" id="EU636005">
    <property type="protein sequence ID" value="ACF59749.1"/>
    <property type="molecule type" value="Genomic_DNA"/>
</dbReference>
<proteinExistence type="inferred from homology"/>
<dbReference type="PANTHER" id="PTHR36174:SF2">
    <property type="entry name" value="AMINOACYLTRANSFERASE FEMA"/>
    <property type="match status" value="1"/>
</dbReference>
<dbReference type="AlphaFoldDB" id="P74894"/>
<evidence type="ECO:0000256" key="7">
    <source>
        <dbReference type="ARBA" id="ARBA00022984"/>
    </source>
</evidence>
<dbReference type="PROSITE" id="PS51191">
    <property type="entry name" value="FEMABX"/>
    <property type="match status" value="1"/>
</dbReference>
<protein>
    <recommendedName>
        <fullName evidence="3">Aminoacyltransferase FemA</fullName>
        <ecNumber evidence="2">2.3.2.17</ecNumber>
    </recommendedName>
    <alternativeName>
        <fullName evidence="11">Factor essential for expression of methicillin resistance A</fullName>
    </alternativeName>
    <alternativeName>
        <fullName evidence="10">N-acetylmuramoyl-L-alanyl-D-glutamyl-L-lysyl-(N6-glycyl)-D-alanyl-D-alanine-diphosphoundecaprenyl-N-acetylglucosamine:glycine glycyltransferase</fullName>
    </alternativeName>
</protein>
<evidence type="ECO:0000313" key="16">
    <source>
        <dbReference type="Proteomes" id="UP000269903"/>
    </source>
</evidence>
<organism evidence="13">
    <name type="scientific">Streptococcus equi subsp. zooepidemicus</name>
    <dbReference type="NCBI Taxonomy" id="40041"/>
    <lineage>
        <taxon>Bacteria</taxon>
        <taxon>Bacillati</taxon>
        <taxon>Bacillota</taxon>
        <taxon>Bacilli</taxon>
        <taxon>Lactobacillales</taxon>
        <taxon>Streptococcaceae</taxon>
        <taxon>Streptococcus</taxon>
    </lineage>
</organism>
<dbReference type="SUPFAM" id="SSF46589">
    <property type="entry name" value="tRNA-binding arm"/>
    <property type="match status" value="1"/>
</dbReference>
<keyword evidence="8 15" id="KW-0012">Acyltransferase</keyword>
<evidence type="ECO:0000256" key="10">
    <source>
        <dbReference type="ARBA" id="ARBA00030706"/>
    </source>
</evidence>
<reference evidence="15 16" key="4">
    <citation type="submission" date="2018-12" db="EMBL/GenBank/DDBJ databases">
        <authorList>
            <consortium name="Pathogen Informatics"/>
        </authorList>
    </citation>
    <scope>NUCLEOTIDE SEQUENCE [LARGE SCALE GENOMIC DNA]</scope>
    <source>
        <strain evidence="15 16">NCTC6180</strain>
    </source>
</reference>
<keyword evidence="6" id="KW-0133">Cell shape</keyword>
<evidence type="ECO:0000256" key="2">
    <source>
        <dbReference type="ARBA" id="ARBA00012466"/>
    </source>
</evidence>
<keyword evidence="7" id="KW-0573">Peptidoglycan synthesis</keyword>
<evidence type="ECO:0000256" key="12">
    <source>
        <dbReference type="ARBA" id="ARBA00047483"/>
    </source>
</evidence>
<dbReference type="GO" id="GO:0000166">
    <property type="term" value="F:nucleotide binding"/>
    <property type="evidence" value="ECO:0007669"/>
    <property type="project" value="InterPro"/>
</dbReference>
<comment type="similarity">
    <text evidence="1">Belongs to the FemABX family.</text>
</comment>
<dbReference type="EMBL" id="LR134317">
    <property type="protein sequence ID" value="VEF09692.1"/>
    <property type="molecule type" value="Genomic_DNA"/>
</dbReference>
<keyword evidence="5 15" id="KW-0808">Transferase</keyword>
<reference evidence="13" key="2">
    <citation type="submission" date="2008-04" db="EMBL/GenBank/DDBJ databases">
        <authorList>
            <person name="Gargis A.S."/>
            <person name="O'Rourke A.-L.D."/>
            <person name="Sloan G.L."/>
            <person name="Simmonds R.S."/>
        </authorList>
    </citation>
    <scope>NUCLEOTIDE SEQUENCE</scope>
    <source>
        <strain evidence="13">4881</strain>
    </source>
</reference>
<evidence type="ECO:0000313" key="13">
    <source>
        <dbReference type="EMBL" id="AAC46073.1"/>
    </source>
</evidence>
<dbReference type="GO" id="GO:0071555">
    <property type="term" value="P:cell wall organization"/>
    <property type="evidence" value="ECO:0007669"/>
    <property type="project" value="UniProtKB-KW"/>
</dbReference>
<dbReference type="InterPro" id="IPR010978">
    <property type="entry name" value="tRNA-bd_arm"/>
</dbReference>
<dbReference type="GO" id="GO:0009252">
    <property type="term" value="P:peptidoglycan biosynthetic process"/>
    <property type="evidence" value="ECO:0007669"/>
    <property type="project" value="UniProtKB-KW"/>
</dbReference>
<evidence type="ECO:0000256" key="9">
    <source>
        <dbReference type="ARBA" id="ARBA00023316"/>
    </source>
</evidence>
<evidence type="ECO:0000256" key="8">
    <source>
        <dbReference type="ARBA" id="ARBA00023315"/>
    </source>
</evidence>
<dbReference type="Gene3D" id="1.20.58.90">
    <property type="match status" value="1"/>
</dbReference>
<dbReference type="InterPro" id="IPR016181">
    <property type="entry name" value="Acyl_CoA_acyltransferase"/>
</dbReference>
<reference evidence="14" key="3">
    <citation type="journal article" date="2009" name="J. Mol. Evol.">
        <title>Prevalence and acquisition of the genes for zoocin A and zoocin A resistance in Streptococcus equi subsp. zooepidemicus.</title>
        <authorList>
            <person name="Gargis A.S."/>
            <person name="O'Rourke A.L."/>
            <person name="Sloan G.L."/>
            <person name="Simmonds R.S."/>
        </authorList>
    </citation>
    <scope>NUCLEOTIDE SEQUENCE</scope>
    <source>
        <strain evidence="14">9g</strain>
    </source>
</reference>
<evidence type="ECO:0000256" key="3">
    <source>
        <dbReference type="ARBA" id="ARBA00016236"/>
    </source>
</evidence>
<reference evidence="13" key="1">
    <citation type="journal article" date="1997" name="Gene">
        <title>Cloning and sequence analysis of zooA, a Streptococcus zooepidemicus gene encoding a bacteriocin-like inhibitory substance having a domain structure similar to that of lysostaphin.</title>
        <authorList>
            <person name="Simmonds R.S."/>
            <person name="Simpson W.J."/>
            <person name="Tagg J.R."/>
        </authorList>
    </citation>
    <scope>NUCLEOTIDE SEQUENCE</scope>
    <source>
        <strain evidence="13">4881</strain>
    </source>
</reference>
<dbReference type="RefSeq" id="WP_043039483.1">
    <property type="nucleotide sequence ID" value="NZ_CP065054.1"/>
</dbReference>
<evidence type="ECO:0000256" key="4">
    <source>
        <dbReference type="ARBA" id="ARBA00022490"/>
    </source>
</evidence>
<dbReference type="PANTHER" id="PTHR36174">
    <property type="entry name" value="LIPID II:GLYCINE GLYCYLTRANSFERASE"/>
    <property type="match status" value="1"/>
</dbReference>
<keyword evidence="4" id="KW-0963">Cytoplasm</keyword>
<dbReference type="GO" id="GO:0008360">
    <property type="term" value="P:regulation of cell shape"/>
    <property type="evidence" value="ECO:0007669"/>
    <property type="project" value="UniProtKB-KW"/>
</dbReference>
<sequence length="410" mass="48356">MKFQEIDALTFEKFANTQKRRSFEQTIEMGNLRKSRNFDVKYFALFHLEEIKVVALTYTQKIFGGLNMGIYYGPIFSEERYLAHFLIELKKYTKKNNVLELDIFPYDDYQYYDDEGRLIQDGNIELRDIFEKAGFTYQGDEVGFNSEQVTWHYVKDLTNLTSENLLNSFSKKGRPLVKKSNTFGIKVRKLNKDELQIFANITNDTATRRGYNDKGLEYYEKFFDAFKDKSEFTIATLNFREYLGNILDGRHRLENKISILGTRLDKNPNSEKIKNQLRELNSQRETFLIREEEAKSFVKKYGDEDVVLAGSLFVYTQQELVYLYSGSYVEFNKFYAPALLQEYAMLNALKKGIKFYNMLGITGKFDNSDGVLCFKQNFKGYIVRKFSNFIYYPNPRKLKVIQLIKSILRR</sequence>